<dbReference type="CDD" id="cd00144">
    <property type="entry name" value="MPP_PPP_family"/>
    <property type="match status" value="1"/>
</dbReference>
<dbReference type="Pfam" id="PF00149">
    <property type="entry name" value="Metallophos"/>
    <property type="match status" value="1"/>
</dbReference>
<dbReference type="PANTHER" id="PTHR42850:SF4">
    <property type="entry name" value="ZINC-DEPENDENT ENDOPOLYPHOSPHATASE"/>
    <property type="match status" value="1"/>
</dbReference>
<comment type="caution">
    <text evidence="2">The sequence shown here is derived from an EMBL/GenBank/DDBJ whole genome shotgun (WGS) entry which is preliminary data.</text>
</comment>
<reference evidence="2" key="1">
    <citation type="journal article" date="2022" name="ISME J.">
        <title>Identification of active gaseous-alkane degraders at natural gas seeps.</title>
        <authorList>
            <person name="Farhan Ul Haque M."/>
            <person name="Hernandez M."/>
            <person name="Crombie A.T."/>
            <person name="Murrell J.C."/>
        </authorList>
    </citation>
    <scope>NUCLEOTIDE SEQUENCE</scope>
    <source>
        <strain evidence="2">PC2</strain>
    </source>
</reference>
<evidence type="ECO:0000259" key="1">
    <source>
        <dbReference type="PROSITE" id="PS00125"/>
    </source>
</evidence>
<dbReference type="PROSITE" id="PS00125">
    <property type="entry name" value="SER_THR_PHOSPHATASE"/>
    <property type="match status" value="1"/>
</dbReference>
<dbReference type="Proteomes" id="UP001139104">
    <property type="component" value="Unassembled WGS sequence"/>
</dbReference>
<dbReference type="InterPro" id="IPR050126">
    <property type="entry name" value="Ap4A_hydrolase"/>
</dbReference>
<name>A0ABS9Z7P8_9HYPH</name>
<organism evidence="2 3">
    <name type="scientific">Candidatus Rhodoblastus alkanivorans</name>
    <dbReference type="NCBI Taxonomy" id="2954117"/>
    <lineage>
        <taxon>Bacteria</taxon>
        <taxon>Pseudomonadati</taxon>
        <taxon>Pseudomonadota</taxon>
        <taxon>Alphaproteobacteria</taxon>
        <taxon>Hyphomicrobiales</taxon>
        <taxon>Rhodoblastaceae</taxon>
        <taxon>Rhodoblastus</taxon>
    </lineage>
</organism>
<dbReference type="SUPFAM" id="SSF56300">
    <property type="entry name" value="Metallo-dependent phosphatases"/>
    <property type="match status" value="1"/>
</dbReference>
<gene>
    <name evidence="2" type="ORF">K2U94_11935</name>
</gene>
<dbReference type="EMBL" id="JAIVFP010000001">
    <property type="protein sequence ID" value="MCI4683466.1"/>
    <property type="molecule type" value="Genomic_DNA"/>
</dbReference>
<protein>
    <submittedName>
        <fullName evidence="2">Serine/threonine protein phosphatase</fullName>
    </submittedName>
</protein>
<feature type="domain" description="Serine/threonine specific protein phosphatases" evidence="1">
    <location>
        <begin position="86"/>
        <end position="91"/>
    </location>
</feature>
<dbReference type="Gene3D" id="3.60.21.10">
    <property type="match status" value="1"/>
</dbReference>
<evidence type="ECO:0000313" key="2">
    <source>
        <dbReference type="EMBL" id="MCI4683466.1"/>
    </source>
</evidence>
<evidence type="ECO:0000313" key="3">
    <source>
        <dbReference type="Proteomes" id="UP001139104"/>
    </source>
</evidence>
<keyword evidence="3" id="KW-1185">Reference proteome</keyword>
<accession>A0ABS9Z7P8</accession>
<dbReference type="RefSeq" id="WP_243067416.1">
    <property type="nucleotide sequence ID" value="NZ_JAIVFK010000013.1"/>
</dbReference>
<dbReference type="InterPro" id="IPR006186">
    <property type="entry name" value="Ser/Thr-sp_prot-phosphatase"/>
</dbReference>
<proteinExistence type="predicted"/>
<dbReference type="InterPro" id="IPR004843">
    <property type="entry name" value="Calcineurin-like_PHP"/>
</dbReference>
<sequence length="245" mass="27823">MILKFRRNQPAVTPRIPPGLRVYAIGDIHGRADLLEAAAGKIARDSRDAPRTLTIFLGDYIDRGRDSAAVLERLSKRDFPTDFVALRGNHEQTMLDALDDPRIFEFWRRYGAVETLASYGVDVADVMRGAGFVEARDELRRKAPPEHIAFLKALPLSHEIGDYFFCHAGVKPGRPLSAQEPRDLMFIRREFLDSAEWRSKVIVHGHTPVEAPEFRANRINLDTGAYATNRLTCLALEEDRQWILE</sequence>
<dbReference type="PANTHER" id="PTHR42850">
    <property type="entry name" value="METALLOPHOSPHOESTERASE"/>
    <property type="match status" value="1"/>
</dbReference>
<dbReference type="InterPro" id="IPR029052">
    <property type="entry name" value="Metallo-depent_PP-like"/>
</dbReference>